<protein>
    <submittedName>
        <fullName evidence="1">Uncharacterized protein</fullName>
    </submittedName>
</protein>
<evidence type="ECO:0000313" key="2">
    <source>
        <dbReference type="Proteomes" id="UP000438760"/>
    </source>
</evidence>
<gene>
    <name evidence="1" type="ORF">GJV76_13810</name>
</gene>
<evidence type="ECO:0000313" key="1">
    <source>
        <dbReference type="EMBL" id="MTG99188.1"/>
    </source>
</evidence>
<accession>A0A6I3LKP9</accession>
<dbReference type="AlphaFoldDB" id="A0A6I3LKP9"/>
<dbReference type="OrthoDB" id="1249547at2"/>
<comment type="caution">
    <text evidence="1">The sequence shown here is derived from an EMBL/GenBank/DDBJ whole genome shotgun (WGS) entry which is preliminary data.</text>
</comment>
<keyword evidence="2" id="KW-1185">Reference proteome</keyword>
<name>A0A6I3LKP9_9FLAO</name>
<dbReference type="Proteomes" id="UP000438760">
    <property type="component" value="Unassembled WGS sequence"/>
</dbReference>
<proteinExistence type="predicted"/>
<reference evidence="1 2" key="1">
    <citation type="submission" date="2019-11" db="EMBL/GenBank/DDBJ databases">
        <title>Genome of Strain BIT-d1.</title>
        <authorList>
            <person name="Yang Y."/>
        </authorList>
    </citation>
    <scope>NUCLEOTIDE SEQUENCE [LARGE SCALE GENOMIC DNA]</scope>
    <source>
        <strain evidence="1 2">BIT-d1</strain>
    </source>
</reference>
<sequence length="71" mass="8031">MKNANRGNKMADDYHKMIGFGERELPMKLDSKGNAVRSESGILERKLDIGDISNKKAIEVKDYLSKEVPYS</sequence>
<organism evidence="1 2">
    <name type="scientific">Myroides albus</name>
    <dbReference type="NCBI Taxonomy" id="2562892"/>
    <lineage>
        <taxon>Bacteria</taxon>
        <taxon>Pseudomonadati</taxon>
        <taxon>Bacteroidota</taxon>
        <taxon>Flavobacteriia</taxon>
        <taxon>Flavobacteriales</taxon>
        <taxon>Flavobacteriaceae</taxon>
        <taxon>Myroides</taxon>
    </lineage>
</organism>
<dbReference type="RefSeq" id="WP_155093190.1">
    <property type="nucleotide sequence ID" value="NZ_CP102754.1"/>
</dbReference>
<dbReference type="EMBL" id="WMJX01000049">
    <property type="protein sequence ID" value="MTG99188.1"/>
    <property type="molecule type" value="Genomic_DNA"/>
</dbReference>